<comment type="function">
    <text evidence="1 15">The transhydrogenation between NADH and NADP is coupled to respiration and ATP hydrolysis and functions as a proton pump across the membrane.</text>
</comment>
<keyword evidence="11 16" id="KW-1133">Transmembrane helix</keyword>
<keyword evidence="10 15" id="KW-1278">Translocase</keyword>
<dbReference type="EC" id="7.1.1.1" evidence="4 15"/>
<dbReference type="FunFam" id="3.40.50.1220:FF:000002">
    <property type="entry name" value="NAD(P) transhydrogenase subunit beta"/>
    <property type="match status" value="1"/>
</dbReference>
<sequence>MNYLVTILYLVAFSLFIYGLMGLTGPKTAVRGNLIAAVGMAIAVVATLILIRDTDHWPLIIAGLLLGVVLGVPPARLTKMTAMPQLVAFFNGVGGGTVALIALSEFMDTDGFSNFQHGENPTVHVVVASLFAAIVGSISFWGSIIAFGKLQEIISGRPIGIGRLQQPLNLLLLAAAVAAAVVIGVQAHPGSGGASLWWMIGLLVAAAVLGLMVVLPIGGADMPVVISLLNAMTGLSAAAAGLALNSTAMIVAGMIVGASGSILTNLMAKAMNRSIPAIVMGGFGGGGVAPGADGGGDKHVKATSAADAAIQMAYANQVIVVPGYGLAVAQAQHAVKDMASLLEDKGVQVKFAIHPVAGRMPGHMNVLLAEAEVDYDAMKDMDDINDEFARTDVAIVIGANDVTNPAARNDPSSPIHGMPILNVDQSRSVIVLKRSMNSGFAGIDNPLFYDEGTTMLFGDAKKSVSEVIEELKAL</sequence>
<feature type="transmembrane region" description="Helical" evidence="16">
    <location>
        <begin position="6"/>
        <end position="25"/>
    </location>
</feature>
<evidence type="ECO:0000256" key="1">
    <source>
        <dbReference type="ARBA" id="ARBA00003943"/>
    </source>
</evidence>
<dbReference type="InterPro" id="IPR034300">
    <property type="entry name" value="PNTB-like"/>
</dbReference>
<gene>
    <name evidence="19" type="primary">pntB</name>
    <name evidence="18" type="ORF">BKN37_00730</name>
    <name evidence="19" type="ORF">C1Y40_03814</name>
</gene>
<proteinExistence type="inferred from homology"/>
<evidence type="ECO:0000256" key="15">
    <source>
        <dbReference type="PIRNR" id="PIRNR000204"/>
    </source>
</evidence>
<keyword evidence="8 16" id="KW-0812">Transmembrane</keyword>
<evidence type="ECO:0000256" key="7">
    <source>
        <dbReference type="ARBA" id="ARBA00022519"/>
    </source>
</evidence>
<feature type="transmembrane region" description="Helical" evidence="16">
    <location>
        <begin position="168"/>
        <end position="189"/>
    </location>
</feature>
<keyword evidence="12 15" id="KW-0520">NAD</keyword>
<evidence type="ECO:0000256" key="8">
    <source>
        <dbReference type="ARBA" id="ARBA00022692"/>
    </source>
</evidence>
<evidence type="ECO:0000256" key="10">
    <source>
        <dbReference type="ARBA" id="ARBA00022967"/>
    </source>
</evidence>
<keyword evidence="13 15" id="KW-0472">Membrane</keyword>
<organism evidence="18 20">
    <name type="scientific">Mycobacterium talmoniae</name>
    <dbReference type="NCBI Taxonomy" id="1858794"/>
    <lineage>
        <taxon>Bacteria</taxon>
        <taxon>Bacillati</taxon>
        <taxon>Actinomycetota</taxon>
        <taxon>Actinomycetes</taxon>
        <taxon>Mycobacteriales</taxon>
        <taxon>Mycobacteriaceae</taxon>
        <taxon>Mycobacterium</taxon>
    </lineage>
</organism>
<dbReference type="RefSeq" id="WP_071019666.1">
    <property type="nucleotide sequence ID" value="NZ_MLQM01000002.1"/>
</dbReference>
<evidence type="ECO:0000256" key="6">
    <source>
        <dbReference type="ARBA" id="ARBA00022475"/>
    </source>
</evidence>
<dbReference type="InterPro" id="IPR012136">
    <property type="entry name" value="NADH_DH_b"/>
</dbReference>
<keyword evidence="19" id="KW-0560">Oxidoreductase</keyword>
<feature type="transmembrane region" description="Helical" evidence="16">
    <location>
        <begin position="32"/>
        <end position="51"/>
    </location>
</feature>
<evidence type="ECO:0000259" key="17">
    <source>
        <dbReference type="Pfam" id="PF02233"/>
    </source>
</evidence>
<reference evidence="19 21" key="2">
    <citation type="journal article" date="2017" name="Int. J. Syst. Evol. Microbiol.">
        <title>Mycobacterium talmoniae sp. nov., a slowly growing mycobacterium isolated from human respiratory samples.</title>
        <authorList>
            <person name="Davidson R.M."/>
            <person name="DeGroote M.A."/>
            <person name="Marola J.L."/>
            <person name="Buss S."/>
            <person name="Jones V."/>
            <person name="McNeil M.R."/>
            <person name="Freifeld A.G."/>
            <person name="Elaine Epperson L."/>
            <person name="Hasan N.A."/>
            <person name="Jackson M."/>
            <person name="Iwen P.C."/>
            <person name="Salfinger M."/>
            <person name="Strong M."/>
        </authorList>
    </citation>
    <scope>NUCLEOTIDE SEQUENCE [LARGE SCALE GENOMIC DNA]</scope>
    <source>
        <strain evidence="19 21">ATCC BAA-2683</strain>
    </source>
</reference>
<dbReference type="GO" id="GO:0016491">
    <property type="term" value="F:oxidoreductase activity"/>
    <property type="evidence" value="ECO:0007669"/>
    <property type="project" value="UniProtKB-KW"/>
</dbReference>
<feature type="transmembrane region" description="Helical" evidence="16">
    <location>
        <begin position="195"/>
        <end position="217"/>
    </location>
</feature>
<feature type="transmembrane region" description="Helical" evidence="16">
    <location>
        <begin position="250"/>
        <end position="268"/>
    </location>
</feature>
<evidence type="ECO:0000313" key="18">
    <source>
        <dbReference type="EMBL" id="OHV06762.1"/>
    </source>
</evidence>
<evidence type="ECO:0000256" key="9">
    <source>
        <dbReference type="ARBA" id="ARBA00022857"/>
    </source>
</evidence>
<dbReference type="GO" id="GO:0050661">
    <property type="term" value="F:NADP binding"/>
    <property type="evidence" value="ECO:0007669"/>
    <property type="project" value="InterPro"/>
</dbReference>
<evidence type="ECO:0000256" key="4">
    <source>
        <dbReference type="ARBA" id="ARBA00012943"/>
    </source>
</evidence>
<feature type="transmembrane region" description="Helical" evidence="16">
    <location>
        <begin position="57"/>
        <end position="74"/>
    </location>
</feature>
<dbReference type="PIRSF" id="PIRSF000204">
    <property type="entry name" value="PNTB"/>
    <property type="match status" value="1"/>
</dbReference>
<evidence type="ECO:0000313" key="20">
    <source>
        <dbReference type="Proteomes" id="UP000179734"/>
    </source>
</evidence>
<dbReference type="PANTHER" id="PTHR44758:SF1">
    <property type="entry name" value="NAD(P) TRANSHYDROGENASE SUBUNIT BETA"/>
    <property type="match status" value="1"/>
</dbReference>
<dbReference type="InterPro" id="IPR029035">
    <property type="entry name" value="DHS-like_NAD/FAD-binding_dom"/>
</dbReference>
<dbReference type="SUPFAM" id="SSF52467">
    <property type="entry name" value="DHS-like NAD/FAD-binding domain"/>
    <property type="match status" value="1"/>
</dbReference>
<keyword evidence="6 15" id="KW-1003">Cell membrane</keyword>
<dbReference type="GO" id="GO:0005886">
    <property type="term" value="C:plasma membrane"/>
    <property type="evidence" value="ECO:0007669"/>
    <property type="project" value="UniProtKB-SubCell"/>
</dbReference>
<reference evidence="18 20" key="1">
    <citation type="submission" date="2016-10" db="EMBL/GenBank/DDBJ databases">
        <title>Genome sequence of Mycobacterium talmonii.</title>
        <authorList>
            <person name="Greninger A.L."/>
            <person name="Elliott B."/>
            <person name="Vasireddy S."/>
            <person name="Vasireddy R."/>
        </authorList>
    </citation>
    <scope>NUCLEOTIDE SEQUENCE [LARGE SCALE GENOMIC DNA]</scope>
    <source>
        <strain evidence="18">MO-5499</strain>
        <strain evidence="20">NE-TNMC-100812</strain>
    </source>
</reference>
<dbReference type="Proteomes" id="UP000238296">
    <property type="component" value="Unassembled WGS sequence"/>
</dbReference>
<comment type="catalytic activity">
    <reaction evidence="14 15">
        <text>NAD(+) + NADPH + H(+)(in) = NADH + NADP(+) + H(+)(out)</text>
        <dbReference type="Rhea" id="RHEA:47992"/>
        <dbReference type="ChEBI" id="CHEBI:15378"/>
        <dbReference type="ChEBI" id="CHEBI:57540"/>
        <dbReference type="ChEBI" id="CHEBI:57783"/>
        <dbReference type="ChEBI" id="CHEBI:57945"/>
        <dbReference type="ChEBI" id="CHEBI:58349"/>
        <dbReference type="EC" id="7.1.1.1"/>
    </reaction>
</comment>
<keyword evidence="9 15" id="KW-0521">NADP</keyword>
<comment type="subcellular location">
    <subcellularLocation>
        <location evidence="2">Cell inner membrane</location>
        <topology evidence="2">Multi-pass membrane protein</topology>
    </subcellularLocation>
</comment>
<reference evidence="19" key="3">
    <citation type="submission" date="2018-01" db="EMBL/GenBank/DDBJ databases">
        <authorList>
            <person name="Gaut B.S."/>
            <person name="Morton B.R."/>
            <person name="Clegg M.T."/>
            <person name="Duvall M.R."/>
        </authorList>
    </citation>
    <scope>NUCLEOTIDE SEQUENCE</scope>
    <source>
        <strain evidence="19">ATCC BAA-2683</strain>
    </source>
</reference>
<evidence type="ECO:0000256" key="5">
    <source>
        <dbReference type="ARBA" id="ARBA00014581"/>
    </source>
</evidence>
<evidence type="ECO:0000313" key="19">
    <source>
        <dbReference type="EMBL" id="PQM46014.1"/>
    </source>
</evidence>
<dbReference type="EMBL" id="PPEA01000558">
    <property type="protein sequence ID" value="PQM46014.1"/>
    <property type="molecule type" value="Genomic_DNA"/>
</dbReference>
<dbReference type="EMBL" id="MLQM01000002">
    <property type="protein sequence ID" value="OHV06762.1"/>
    <property type="molecule type" value="Genomic_DNA"/>
</dbReference>
<dbReference type="Pfam" id="PF02233">
    <property type="entry name" value="PNTB"/>
    <property type="match status" value="1"/>
</dbReference>
<evidence type="ECO:0000256" key="3">
    <source>
        <dbReference type="ARBA" id="ARBA00007919"/>
    </source>
</evidence>
<evidence type="ECO:0000256" key="12">
    <source>
        <dbReference type="ARBA" id="ARBA00023027"/>
    </source>
</evidence>
<evidence type="ECO:0000313" key="21">
    <source>
        <dbReference type="Proteomes" id="UP000238296"/>
    </source>
</evidence>
<dbReference type="GO" id="GO:0008750">
    <property type="term" value="F:proton-translocating NAD(P)+ transhydrogenase activity"/>
    <property type="evidence" value="ECO:0007669"/>
    <property type="project" value="UniProtKB-EC"/>
</dbReference>
<dbReference type="Proteomes" id="UP000179734">
    <property type="component" value="Unassembled WGS sequence"/>
</dbReference>
<evidence type="ECO:0000256" key="2">
    <source>
        <dbReference type="ARBA" id="ARBA00004429"/>
    </source>
</evidence>
<name>A0A1S1NQR9_9MYCO</name>
<protein>
    <recommendedName>
        <fullName evidence="5 15">NAD(P) transhydrogenase subunit beta</fullName>
        <ecNumber evidence="4 15">7.1.1.1</ecNumber>
    </recommendedName>
    <alternativeName>
        <fullName evidence="15">Nicotinamide nucleotide transhydrogenase subunit beta</fullName>
    </alternativeName>
</protein>
<keyword evidence="7 15" id="KW-0997">Cell inner membrane</keyword>
<feature type="domain" description="NADP transhydrogenase beta-like" evidence="17">
    <location>
        <begin position="6"/>
        <end position="469"/>
    </location>
</feature>
<feature type="transmembrane region" description="Helical" evidence="16">
    <location>
        <begin position="123"/>
        <end position="147"/>
    </location>
</feature>
<evidence type="ECO:0000256" key="16">
    <source>
        <dbReference type="SAM" id="Phobius"/>
    </source>
</evidence>
<keyword evidence="20" id="KW-1185">Reference proteome</keyword>
<comment type="caution">
    <text evidence="18">The sequence shown here is derived from an EMBL/GenBank/DDBJ whole genome shotgun (WGS) entry which is preliminary data.</text>
</comment>
<dbReference type="Gene3D" id="3.40.50.1220">
    <property type="entry name" value="TPP-binding domain"/>
    <property type="match status" value="1"/>
</dbReference>
<evidence type="ECO:0000256" key="11">
    <source>
        <dbReference type="ARBA" id="ARBA00022989"/>
    </source>
</evidence>
<evidence type="ECO:0000256" key="13">
    <source>
        <dbReference type="ARBA" id="ARBA00023136"/>
    </source>
</evidence>
<dbReference type="PANTHER" id="PTHR44758">
    <property type="entry name" value="NAD(P) TRANSHYDROGENASE SUBUNIT BETA"/>
    <property type="match status" value="1"/>
</dbReference>
<comment type="similarity">
    <text evidence="3 15">Belongs to the PNT beta subunit family.</text>
</comment>
<dbReference type="AlphaFoldDB" id="A0A1S1NQR9"/>
<evidence type="ECO:0000256" key="14">
    <source>
        <dbReference type="ARBA" id="ARBA00048202"/>
    </source>
</evidence>
<feature type="transmembrane region" description="Helical" evidence="16">
    <location>
        <begin position="86"/>
        <end position="103"/>
    </location>
</feature>
<accession>A0A1S1NQR9</accession>